<dbReference type="InterPro" id="IPR000719">
    <property type="entry name" value="Prot_kinase_dom"/>
</dbReference>
<evidence type="ECO:0000256" key="6">
    <source>
        <dbReference type="ARBA" id="ARBA00038999"/>
    </source>
</evidence>
<evidence type="ECO:0000313" key="12">
    <source>
        <dbReference type="EMBL" id="KAG5185587.1"/>
    </source>
</evidence>
<dbReference type="Gene3D" id="1.10.510.10">
    <property type="entry name" value="Transferase(Phosphotransferase) domain 1"/>
    <property type="match status" value="1"/>
</dbReference>
<dbReference type="PANTHER" id="PTHR48013:SF9">
    <property type="entry name" value="DUAL SPECIFICITY MITOGEN-ACTIVATED PROTEIN KINASE KINASE 5"/>
    <property type="match status" value="1"/>
</dbReference>
<dbReference type="InterPro" id="IPR017441">
    <property type="entry name" value="Protein_kinase_ATP_BS"/>
</dbReference>
<keyword evidence="2 10" id="KW-0547">Nucleotide-binding</keyword>
<feature type="non-terminal residue" evidence="12">
    <location>
        <position position="1"/>
    </location>
</feature>
<evidence type="ECO:0000256" key="5">
    <source>
        <dbReference type="ARBA" id="ARBA00038035"/>
    </source>
</evidence>
<dbReference type="Proteomes" id="UP000664859">
    <property type="component" value="Unassembled WGS sequence"/>
</dbReference>
<keyword evidence="4 10" id="KW-0067">ATP-binding</keyword>
<dbReference type="PANTHER" id="PTHR48013">
    <property type="entry name" value="DUAL SPECIFICITY MITOGEN-ACTIVATED PROTEIN KINASE KINASE 5-RELATED"/>
    <property type="match status" value="1"/>
</dbReference>
<evidence type="ECO:0000313" key="13">
    <source>
        <dbReference type="Proteomes" id="UP000664859"/>
    </source>
</evidence>
<organism evidence="12 13">
    <name type="scientific">Tribonema minus</name>
    <dbReference type="NCBI Taxonomy" id="303371"/>
    <lineage>
        <taxon>Eukaryota</taxon>
        <taxon>Sar</taxon>
        <taxon>Stramenopiles</taxon>
        <taxon>Ochrophyta</taxon>
        <taxon>PX clade</taxon>
        <taxon>Xanthophyceae</taxon>
        <taxon>Tribonematales</taxon>
        <taxon>Tribonemataceae</taxon>
        <taxon>Tribonema</taxon>
    </lineage>
</organism>
<dbReference type="AlphaFoldDB" id="A0A835Z4M2"/>
<dbReference type="InterPro" id="IPR011009">
    <property type="entry name" value="Kinase-like_dom_sf"/>
</dbReference>
<protein>
    <recommendedName>
        <fullName evidence="6">mitogen-activated protein kinase kinase</fullName>
        <ecNumber evidence="6">2.7.12.2</ecNumber>
    </recommendedName>
</protein>
<feature type="domain" description="Protein kinase" evidence="11">
    <location>
        <begin position="1"/>
        <end position="125"/>
    </location>
</feature>
<evidence type="ECO:0000259" key="11">
    <source>
        <dbReference type="PROSITE" id="PS50011"/>
    </source>
</evidence>
<dbReference type="OrthoDB" id="693357at2759"/>
<sequence length="125" mass="13830">VQVGKLGKGASASVFKAVDMFTLKLVAVKVIKMDRDSHAYRLIRHEVTALRSQRAPLLLDTFGDDSSIAPCDYITQFYGCAVDKSSKQASIAMEYECCGSLEEWCRDGLPTPEPWLAHVAYSILQ</sequence>
<dbReference type="GO" id="GO:0004708">
    <property type="term" value="F:MAP kinase kinase activity"/>
    <property type="evidence" value="ECO:0007669"/>
    <property type="project" value="UniProtKB-EC"/>
</dbReference>
<keyword evidence="3 12" id="KW-0418">Kinase</keyword>
<comment type="similarity">
    <text evidence="5">Belongs to the protein kinase superfamily. STE Ser/Thr protein kinase family. MAP kinase kinase subfamily.</text>
</comment>
<dbReference type="PROSITE" id="PS00107">
    <property type="entry name" value="PROTEIN_KINASE_ATP"/>
    <property type="match status" value="1"/>
</dbReference>
<dbReference type="GO" id="GO:0005524">
    <property type="term" value="F:ATP binding"/>
    <property type="evidence" value="ECO:0007669"/>
    <property type="project" value="UniProtKB-UniRule"/>
</dbReference>
<name>A0A835Z4M2_9STRA</name>
<proteinExistence type="inferred from homology"/>
<evidence type="ECO:0000256" key="2">
    <source>
        <dbReference type="ARBA" id="ARBA00022741"/>
    </source>
</evidence>
<accession>A0A835Z4M2</accession>
<comment type="caution">
    <text evidence="12">The sequence shown here is derived from an EMBL/GenBank/DDBJ whole genome shotgun (WGS) entry which is preliminary data.</text>
</comment>
<evidence type="ECO:0000256" key="3">
    <source>
        <dbReference type="ARBA" id="ARBA00022777"/>
    </source>
</evidence>
<evidence type="ECO:0000256" key="10">
    <source>
        <dbReference type="PROSITE-ProRule" id="PRU10141"/>
    </source>
</evidence>
<dbReference type="SUPFAM" id="SSF56112">
    <property type="entry name" value="Protein kinase-like (PK-like)"/>
    <property type="match status" value="1"/>
</dbReference>
<comment type="catalytic activity">
    <reaction evidence="8">
        <text>L-threonyl-[protein] + ATP = O-phospho-L-threonyl-[protein] + ADP + H(+)</text>
        <dbReference type="Rhea" id="RHEA:46608"/>
        <dbReference type="Rhea" id="RHEA-COMP:11060"/>
        <dbReference type="Rhea" id="RHEA-COMP:11605"/>
        <dbReference type="ChEBI" id="CHEBI:15378"/>
        <dbReference type="ChEBI" id="CHEBI:30013"/>
        <dbReference type="ChEBI" id="CHEBI:30616"/>
        <dbReference type="ChEBI" id="CHEBI:61977"/>
        <dbReference type="ChEBI" id="CHEBI:456216"/>
        <dbReference type="EC" id="2.7.12.2"/>
    </reaction>
</comment>
<evidence type="ECO:0000256" key="1">
    <source>
        <dbReference type="ARBA" id="ARBA00022679"/>
    </source>
</evidence>
<feature type="non-terminal residue" evidence="12">
    <location>
        <position position="125"/>
    </location>
</feature>
<gene>
    <name evidence="12" type="ORF">JKP88DRAFT_150632</name>
</gene>
<evidence type="ECO:0000256" key="4">
    <source>
        <dbReference type="ARBA" id="ARBA00022840"/>
    </source>
</evidence>
<keyword evidence="13" id="KW-1185">Reference proteome</keyword>
<dbReference type="EMBL" id="JAFCMP010000126">
    <property type="protein sequence ID" value="KAG5185587.1"/>
    <property type="molecule type" value="Genomic_DNA"/>
</dbReference>
<dbReference type="PROSITE" id="PS50011">
    <property type="entry name" value="PROTEIN_KINASE_DOM"/>
    <property type="match status" value="1"/>
</dbReference>
<comment type="catalytic activity">
    <reaction evidence="7">
        <text>L-seryl-[protein] + ATP = O-phospho-L-seryl-[protein] + ADP + H(+)</text>
        <dbReference type="Rhea" id="RHEA:17989"/>
        <dbReference type="Rhea" id="RHEA-COMP:9863"/>
        <dbReference type="Rhea" id="RHEA-COMP:11604"/>
        <dbReference type="ChEBI" id="CHEBI:15378"/>
        <dbReference type="ChEBI" id="CHEBI:29999"/>
        <dbReference type="ChEBI" id="CHEBI:30616"/>
        <dbReference type="ChEBI" id="CHEBI:83421"/>
        <dbReference type="ChEBI" id="CHEBI:456216"/>
        <dbReference type="EC" id="2.7.12.2"/>
    </reaction>
</comment>
<evidence type="ECO:0000256" key="7">
    <source>
        <dbReference type="ARBA" id="ARBA00049014"/>
    </source>
</evidence>
<comment type="catalytic activity">
    <reaction evidence="9">
        <text>L-tyrosyl-[protein] + ATP = O-phospho-L-tyrosyl-[protein] + ADP + H(+)</text>
        <dbReference type="Rhea" id="RHEA:10596"/>
        <dbReference type="Rhea" id="RHEA-COMP:10136"/>
        <dbReference type="Rhea" id="RHEA-COMP:20101"/>
        <dbReference type="ChEBI" id="CHEBI:15378"/>
        <dbReference type="ChEBI" id="CHEBI:30616"/>
        <dbReference type="ChEBI" id="CHEBI:46858"/>
        <dbReference type="ChEBI" id="CHEBI:61978"/>
        <dbReference type="ChEBI" id="CHEBI:456216"/>
        <dbReference type="EC" id="2.7.12.2"/>
    </reaction>
</comment>
<evidence type="ECO:0000256" key="9">
    <source>
        <dbReference type="ARBA" id="ARBA00051693"/>
    </source>
</evidence>
<feature type="binding site" evidence="10">
    <location>
        <position position="29"/>
    </location>
    <ligand>
        <name>ATP</name>
        <dbReference type="ChEBI" id="CHEBI:30616"/>
    </ligand>
</feature>
<keyword evidence="1" id="KW-0808">Transferase</keyword>
<reference evidence="12" key="1">
    <citation type="submission" date="2021-02" db="EMBL/GenBank/DDBJ databases">
        <title>First Annotated Genome of the Yellow-green Alga Tribonema minus.</title>
        <authorList>
            <person name="Mahan K.M."/>
        </authorList>
    </citation>
    <scope>NUCLEOTIDE SEQUENCE</scope>
    <source>
        <strain evidence="12">UTEX B ZZ1240</strain>
    </source>
</reference>
<evidence type="ECO:0000256" key="8">
    <source>
        <dbReference type="ARBA" id="ARBA00049299"/>
    </source>
</evidence>
<dbReference type="EC" id="2.7.12.2" evidence="6"/>